<feature type="compositionally biased region" description="Basic and acidic residues" evidence="5">
    <location>
        <begin position="1587"/>
        <end position="1597"/>
    </location>
</feature>
<feature type="region of interest" description="Disordered" evidence="5">
    <location>
        <begin position="1227"/>
        <end position="1290"/>
    </location>
</feature>
<dbReference type="PANTHER" id="PTHR14296">
    <property type="entry name" value="REMODELING AND SPACING FACTOR 1"/>
    <property type="match status" value="1"/>
</dbReference>
<dbReference type="GO" id="GO:0031213">
    <property type="term" value="C:RSF complex"/>
    <property type="evidence" value="ECO:0007669"/>
    <property type="project" value="InterPro"/>
</dbReference>
<feature type="compositionally biased region" description="Acidic residues" evidence="5">
    <location>
        <begin position="1598"/>
        <end position="1624"/>
    </location>
</feature>
<feature type="compositionally biased region" description="Polar residues" evidence="5">
    <location>
        <begin position="2113"/>
        <end position="2123"/>
    </location>
</feature>
<feature type="compositionally biased region" description="Basic and acidic residues" evidence="5">
    <location>
        <begin position="574"/>
        <end position="600"/>
    </location>
</feature>
<feature type="compositionally biased region" description="Acidic residues" evidence="5">
    <location>
        <begin position="1238"/>
        <end position="1261"/>
    </location>
</feature>
<feature type="compositionally biased region" description="Basic and acidic residues" evidence="5">
    <location>
        <begin position="175"/>
        <end position="203"/>
    </location>
</feature>
<feature type="compositionally biased region" description="Basic and acidic residues" evidence="5">
    <location>
        <begin position="634"/>
        <end position="658"/>
    </location>
</feature>
<feature type="compositionally biased region" description="Basic and acidic residues" evidence="5">
    <location>
        <begin position="810"/>
        <end position="819"/>
    </location>
</feature>
<feature type="compositionally biased region" description="Basic and acidic residues" evidence="5">
    <location>
        <begin position="873"/>
        <end position="910"/>
    </location>
</feature>
<feature type="compositionally biased region" description="Polar residues" evidence="5">
    <location>
        <begin position="2017"/>
        <end position="2028"/>
    </location>
</feature>
<accession>A0A482VI57</accession>
<keyword evidence="3" id="KW-0862">Zinc</keyword>
<dbReference type="PROSITE" id="PS50016">
    <property type="entry name" value="ZF_PHD_2"/>
    <property type="match status" value="1"/>
</dbReference>
<feature type="compositionally biased region" description="Basic and acidic residues" evidence="5">
    <location>
        <begin position="137"/>
        <end position="164"/>
    </location>
</feature>
<feature type="region of interest" description="Disordered" evidence="5">
    <location>
        <begin position="103"/>
        <end position="229"/>
    </location>
</feature>
<organism evidence="7 8">
    <name type="scientific">Asbolus verrucosus</name>
    <name type="common">Desert ironclad beetle</name>
    <dbReference type="NCBI Taxonomy" id="1661398"/>
    <lineage>
        <taxon>Eukaryota</taxon>
        <taxon>Metazoa</taxon>
        <taxon>Ecdysozoa</taxon>
        <taxon>Arthropoda</taxon>
        <taxon>Hexapoda</taxon>
        <taxon>Insecta</taxon>
        <taxon>Pterygota</taxon>
        <taxon>Neoptera</taxon>
        <taxon>Endopterygota</taxon>
        <taxon>Coleoptera</taxon>
        <taxon>Polyphaga</taxon>
        <taxon>Cucujiformia</taxon>
        <taxon>Tenebrionidae</taxon>
        <taxon>Pimeliinae</taxon>
        <taxon>Asbolus</taxon>
    </lineage>
</organism>
<feature type="compositionally biased region" description="Polar residues" evidence="5">
    <location>
        <begin position="601"/>
        <end position="612"/>
    </location>
</feature>
<feature type="compositionally biased region" description="Basic and acidic residues" evidence="5">
    <location>
        <begin position="755"/>
        <end position="784"/>
    </location>
</feature>
<dbReference type="InterPro" id="IPR001965">
    <property type="entry name" value="Znf_PHD"/>
</dbReference>
<feature type="non-terminal residue" evidence="7">
    <location>
        <position position="2150"/>
    </location>
</feature>
<evidence type="ECO:0000313" key="8">
    <source>
        <dbReference type="Proteomes" id="UP000292052"/>
    </source>
</evidence>
<evidence type="ECO:0000256" key="4">
    <source>
        <dbReference type="PROSITE-ProRule" id="PRU00146"/>
    </source>
</evidence>
<feature type="compositionally biased region" description="Low complexity" evidence="5">
    <location>
        <begin position="2069"/>
        <end position="2081"/>
    </location>
</feature>
<evidence type="ECO:0000256" key="3">
    <source>
        <dbReference type="ARBA" id="ARBA00022833"/>
    </source>
</evidence>
<feature type="domain" description="PHD-type" evidence="6">
    <location>
        <begin position="1129"/>
        <end position="1179"/>
    </location>
</feature>
<dbReference type="Gene3D" id="3.30.40.10">
    <property type="entry name" value="Zinc/RING finger domain, C3HC4 (zinc finger)"/>
    <property type="match status" value="1"/>
</dbReference>
<evidence type="ECO:0000259" key="6">
    <source>
        <dbReference type="PROSITE" id="PS50016"/>
    </source>
</evidence>
<feature type="compositionally biased region" description="Basic and acidic residues" evidence="5">
    <location>
        <begin position="985"/>
        <end position="1003"/>
    </location>
</feature>
<feature type="compositionally biased region" description="Acidic residues" evidence="5">
    <location>
        <begin position="1477"/>
        <end position="1486"/>
    </location>
</feature>
<feature type="compositionally biased region" description="Acidic residues" evidence="5">
    <location>
        <begin position="1396"/>
        <end position="1405"/>
    </location>
</feature>
<feature type="region of interest" description="Disordered" evidence="5">
    <location>
        <begin position="521"/>
        <end position="1085"/>
    </location>
</feature>
<dbReference type="InterPro" id="IPR011011">
    <property type="entry name" value="Znf_FYVE_PHD"/>
</dbReference>
<sequence>CLFKIPQELIDLHIKLLRKSRKTVSNERWEKAIIKICHGFCIQDAWEIERFGYKKARLSSKLRVLKELLEMQFDYNARFKAEINKMDREGLVCLINELSNGDSKFSSESAVNEEDSNSLVEKPIIDTGQVDSSSSDSNKKSPEESENSNESKKSDNISPPREKEESEEEEEEEEKLASETSKRSRESDGETGVEEAKKAKVEVSEAIEEPVVLVEGEGEGAANECVDRIEDDPIVGEEIEEDVMYFYGCGGGVDCETGNEDKEAKKTDADGESELSEKSTPKDSGDSENFVSISVSDSKNCVDEVDGSSKEVPTSPVKSPFRLGTIIDTKTDNNKFFNATRSPTKKSRWDVETIIAKEPEDGAKPDAPKKSMFFFGPGCLQFGPVSCSATVAFGQKVPQTSSEERFETAKTDDECVNRGLEVIPSNTKGDIGYRIVEEDNKEVESVETIECVQSGGGAGRPETPIESRVESKLEETKADDDHDRNRNVVSEAEAALEQEIVPEGRDCDVKIPAEETQKLPEVTAALVGCEEEGQSTKAEEEKADEPSRDDEPAPVVEEECVKKHAYLLGEEETEPPKEESEETKANATEIEEKIANHEPETASNVSITTKVESCTALEEDRIKEETEDDPQPVDDNKSNCLSEKEEKSVKDEPERETVNNKNARGRKNNASDEQPKTTRRTTRSSKNEEKPEKTNDDAKLTDSTEISAVKDEKNSEMKTETEMQPRRGRSRTVFKEEPVEEDASKKMKMSGDGQEEAKVKQNKAREEETRVEEEKEAKSPKFVEETVASGNSSDAVDAPEKDPLAVSEEEAPKEAEEKPVMSLSTFSLDFNESPTPTPPLTRRGLRKRGRESPQNCEEVEETSGKRPKMKGKRNIDVKLRKSIEEQKKQELVSSDDDKNEQPSEQAEEKGAKKKGSKHKKVEAKNEEAVVVSSDAEAEIQKEKKKNVNKNKRLLSNLGIKPEEAFDFGQDSPVGVRQSRRIAQLKIKEEAERRKLEEEVVHDPQKKKKSKKSKDKDYKVDKKKLKHDDDDDEPLEEDSGDSKKKKRKSKKKKQKKLFDEYNPWRSSSDSSSSDEEEDDEICEESDDEILQYVSDHEFSPESDMEGDGEALPLKRARTARKESDVEEVDDCPCQKCGKSDHPEWILLCDKCDNGWHCSCLRPPLLVIPEGDWFCPPCQHVTLLKKLQEKLKEYDKRLRKKELEDRRKQRLAYVGISLNSVLPAKDTEVVKKRRRKPKENEDDEQIDAEEEEDEDSSSSEESESVSGSESGSDSDEPIYQLRQRRQAHSYRFNDYDELINSAIQEEMEAVKGAGNQGRGKDISTIVNAEKEEERKKESETPGEEQAELPEPLPPVVPPDDKDKEAKPLYSDDEPVQGVKKKIIGRKKHRKLNSLDISSADDDEDSDEDFKGTSSESDDDFEDDLGSEDSEDLDSGRNRRRNIDPVRRSTRARTSRYDADFSTSTRTKPTLADNFFFPVDDGDSEDEEEAPRRKKKRSIWDDSESEESDRSWGRRKRKPTSKQKKTNTASKKKKSKKKKKDNDDSDAEVYRKKKPKIKFGLDGEDESPGRRTRGKKINYVDALGSDSDEDRVKRPPPRIESEEEYVANEDDEFDEDDKVTDEEEGDSGEERAKAPKIQIQSYADARFTQLLPEGVPTPKDLYLKNQVLEDGDDEPNPIDQINRNVEMMDENEMEKMMEEEEYANKQLQLVALQLEKEKRRKEREAKKLEGLLPPQLPQDQNAQKKRGRKPKNQFQFSGSMQEPIVGNVDSLIVNSENNDELSEPPGVSLPLFAELGAAGDGMEDPAKKRRGNRFRIRHLLVSFFHLRSVFCLGRGKKSLEEAVANLGSARQQESAFMAMANKEESNIEIAAPPQPFSQSQPTPSVITRMLQSKPGQPGYPIGTIRPKQFASMPEREEEVMAPSPAHHGQYLQGDCTIFVLQVLETRQPVAGAGMRPQLSSPYRQMPPNMNHYPRGAPPHQIRNPVPSHIYHSHRPLDPSPSGGGTINMTEHNSPGRVVSPASSSPGSNKNETPPPPYSRPPVGRFPPISASAGPRHLHMVAPHLQPPRPNLSPYHPSMPPSYHYGQFGQPLGGTEDAMPPTVYQNSPYSEQFPEGQVNQSENSNSKSFDEESGGEFGGLVSYFSSQREDDLES</sequence>
<gene>
    <name evidence="7" type="ORF">BDFB_006053</name>
</gene>
<dbReference type="GO" id="GO:0008270">
    <property type="term" value="F:zinc ion binding"/>
    <property type="evidence" value="ECO:0007669"/>
    <property type="project" value="UniProtKB-KW"/>
</dbReference>
<dbReference type="InterPro" id="IPR028938">
    <property type="entry name" value="Rsf1-like"/>
</dbReference>
<feature type="compositionally biased region" description="Acidic residues" evidence="5">
    <location>
        <begin position="165"/>
        <end position="174"/>
    </location>
</feature>
<evidence type="ECO:0000313" key="7">
    <source>
        <dbReference type="EMBL" id="RZC32296.1"/>
    </source>
</evidence>
<dbReference type="GO" id="GO:0045892">
    <property type="term" value="P:negative regulation of DNA-templated transcription"/>
    <property type="evidence" value="ECO:0007669"/>
    <property type="project" value="TreeGrafter"/>
</dbReference>
<feature type="region of interest" description="Disordered" evidence="5">
    <location>
        <begin position="1718"/>
        <end position="1757"/>
    </location>
</feature>
<proteinExistence type="predicted"/>
<feature type="compositionally biased region" description="Acidic residues" evidence="5">
    <location>
        <begin position="1413"/>
        <end position="1430"/>
    </location>
</feature>
<comment type="caution">
    <text evidence="7">The sequence shown here is derived from an EMBL/GenBank/DDBJ whole genome shotgun (WGS) entry which is preliminary data.</text>
</comment>
<reference evidence="7 8" key="1">
    <citation type="submission" date="2017-03" db="EMBL/GenBank/DDBJ databases">
        <title>Genome of the blue death feigning beetle - Asbolus verrucosus.</title>
        <authorList>
            <person name="Rider S.D."/>
        </authorList>
    </citation>
    <scope>NUCLEOTIDE SEQUENCE [LARGE SCALE GENOMIC DNA]</scope>
    <source>
        <strain evidence="7">Butters</strain>
        <tissue evidence="7">Head and leg muscle</tissue>
    </source>
</reference>
<dbReference type="STRING" id="1661398.A0A482VI57"/>
<feature type="compositionally biased region" description="Polar residues" evidence="5">
    <location>
        <begin position="287"/>
        <end position="299"/>
    </location>
</feature>
<dbReference type="Proteomes" id="UP000292052">
    <property type="component" value="Unassembled WGS sequence"/>
</dbReference>
<protein>
    <submittedName>
        <fullName evidence="7">Remodeling and spacing factor 1-like</fullName>
    </submittedName>
</protein>
<feature type="compositionally biased region" description="Acidic residues" evidence="5">
    <location>
        <begin position="1028"/>
        <end position="1038"/>
    </location>
</feature>
<feature type="region of interest" description="Disordered" evidence="5">
    <location>
        <begin position="1965"/>
        <end position="2150"/>
    </location>
</feature>
<evidence type="ECO:0000256" key="2">
    <source>
        <dbReference type="ARBA" id="ARBA00022771"/>
    </source>
</evidence>
<dbReference type="SUPFAM" id="SSF57903">
    <property type="entry name" value="FYVE/PHD zinc finger"/>
    <property type="match status" value="1"/>
</dbReference>
<keyword evidence="1" id="KW-0479">Metal-binding</keyword>
<feature type="compositionally biased region" description="Basic and acidic residues" evidence="5">
    <location>
        <begin position="685"/>
        <end position="725"/>
    </location>
</feature>
<dbReference type="OrthoDB" id="10055895at2759"/>
<dbReference type="SMART" id="SM00249">
    <property type="entry name" value="PHD"/>
    <property type="match status" value="1"/>
</dbReference>
<keyword evidence="8" id="KW-1185">Reference proteome</keyword>
<feature type="compositionally biased region" description="Basic and acidic residues" evidence="5">
    <location>
        <begin position="733"/>
        <end position="745"/>
    </location>
</feature>
<feature type="region of interest" description="Disordered" evidence="5">
    <location>
        <begin position="1308"/>
        <end position="1634"/>
    </location>
</feature>
<name>A0A482VI57_ASBVE</name>
<dbReference type="GO" id="GO:0042393">
    <property type="term" value="F:histone binding"/>
    <property type="evidence" value="ECO:0007669"/>
    <property type="project" value="TreeGrafter"/>
</dbReference>
<feature type="compositionally biased region" description="Basic and acidic residues" evidence="5">
    <location>
        <begin position="537"/>
        <end position="551"/>
    </location>
</feature>
<feature type="compositionally biased region" description="Basic residues" evidence="5">
    <location>
        <begin position="1510"/>
        <end position="1536"/>
    </location>
</feature>
<feature type="compositionally biased region" description="Basic residues" evidence="5">
    <location>
        <begin position="1042"/>
        <end position="1054"/>
    </location>
</feature>
<evidence type="ECO:0000256" key="1">
    <source>
        <dbReference type="ARBA" id="ARBA00022723"/>
    </source>
</evidence>
<dbReference type="EMBL" id="QDEB01098225">
    <property type="protein sequence ID" value="RZC32296.1"/>
    <property type="molecule type" value="Genomic_DNA"/>
</dbReference>
<feature type="compositionally biased region" description="Basic and acidic residues" evidence="5">
    <location>
        <begin position="1326"/>
        <end position="1337"/>
    </location>
</feature>
<feature type="region of interest" description="Disordered" evidence="5">
    <location>
        <begin position="452"/>
        <end position="486"/>
    </location>
</feature>
<dbReference type="InterPro" id="IPR013083">
    <property type="entry name" value="Znf_RING/FYVE/PHD"/>
</dbReference>
<dbReference type="PANTHER" id="PTHR14296:SF16">
    <property type="entry name" value="REMODELING AND SPACING FACTOR 1"/>
    <property type="match status" value="1"/>
</dbReference>
<feature type="compositionally biased region" description="Basic and acidic residues" evidence="5">
    <location>
        <begin position="463"/>
        <end position="486"/>
    </location>
</feature>
<dbReference type="Pfam" id="PF00628">
    <property type="entry name" value="PHD"/>
    <property type="match status" value="1"/>
</dbReference>
<feature type="compositionally biased region" description="Basic and acidic residues" evidence="5">
    <location>
        <begin position="1431"/>
        <end position="1444"/>
    </location>
</feature>
<evidence type="ECO:0000256" key="5">
    <source>
        <dbReference type="SAM" id="MobiDB-lite"/>
    </source>
</evidence>
<feature type="compositionally biased region" description="Basic residues" evidence="5">
    <location>
        <begin position="942"/>
        <end position="952"/>
    </location>
</feature>
<feature type="compositionally biased region" description="Basic residues" evidence="5">
    <location>
        <begin position="911"/>
        <end position="921"/>
    </location>
</feature>
<keyword evidence="2 4" id="KW-0863">Zinc-finger</keyword>
<dbReference type="CDD" id="cd15543">
    <property type="entry name" value="PHD_RSF1"/>
    <property type="match status" value="1"/>
</dbReference>
<dbReference type="InterPro" id="IPR019787">
    <property type="entry name" value="Znf_PHD-finger"/>
</dbReference>
<feature type="compositionally biased region" description="Basic and acidic residues" evidence="5">
    <location>
        <begin position="259"/>
        <end position="285"/>
    </location>
</feature>
<feature type="non-terminal residue" evidence="7">
    <location>
        <position position="1"/>
    </location>
</feature>
<feature type="compositionally biased region" description="Acidic residues" evidence="5">
    <location>
        <begin position="1071"/>
        <end position="1085"/>
    </location>
</feature>
<feature type="compositionally biased region" description="Basic residues" evidence="5">
    <location>
        <begin position="1376"/>
        <end position="1389"/>
    </location>
</feature>
<feature type="region of interest" description="Disordered" evidence="5">
    <location>
        <begin position="250"/>
        <end position="323"/>
    </location>
</feature>